<evidence type="ECO:0000313" key="6">
    <source>
        <dbReference type="EMBL" id="AGU15450.1"/>
    </source>
</evidence>
<dbReference type="EMBL" id="CP006365">
    <property type="protein sequence ID" value="AGU15450.1"/>
    <property type="molecule type" value="Genomic_DNA"/>
</dbReference>
<dbReference type="PANTHER" id="PTHR35798:SF1">
    <property type="entry name" value="CELL DIVISION PROTEIN SEPF"/>
    <property type="match status" value="1"/>
</dbReference>
<evidence type="ECO:0000256" key="3">
    <source>
        <dbReference type="ARBA" id="ARBA00023306"/>
    </source>
</evidence>
<dbReference type="InterPro" id="IPR038594">
    <property type="entry name" value="SepF-like_sf"/>
</dbReference>
<dbReference type="InterPro" id="IPR007561">
    <property type="entry name" value="Cell_div_SepF/SepF-rel"/>
</dbReference>
<dbReference type="HAMAP" id="MF_01197">
    <property type="entry name" value="SepF"/>
    <property type="match status" value="1"/>
</dbReference>
<name>U3GVB1_9CORY</name>
<reference evidence="6 7" key="1">
    <citation type="journal article" date="2013" name="Genome Announc.">
        <title>Whole-Genome Sequence of the Clinical Strain Corynebacterium argentoratense DSM 44202, Isolated from a Human Throat Specimen.</title>
        <authorList>
            <person name="Bomholt C."/>
            <person name="Glaub A."/>
            <person name="Gravermann K."/>
            <person name="Albersmeier A."/>
            <person name="Brinkrolf K."/>
            <person name="Ruckert C."/>
            <person name="Tauch A."/>
        </authorList>
    </citation>
    <scope>NUCLEOTIDE SEQUENCE [LARGE SCALE GENOMIC DNA]</scope>
    <source>
        <strain evidence="6">DSM 44202</strain>
    </source>
</reference>
<comment type="subunit">
    <text evidence="5">Homodimer. Interacts with FtsZ.</text>
</comment>
<dbReference type="OrthoDB" id="3731101at2"/>
<dbReference type="Pfam" id="PF04472">
    <property type="entry name" value="SepF"/>
    <property type="match status" value="1"/>
</dbReference>
<evidence type="ECO:0000256" key="2">
    <source>
        <dbReference type="ARBA" id="ARBA00023210"/>
    </source>
</evidence>
<comment type="similarity">
    <text evidence="5">Belongs to the SepF family.</text>
</comment>
<dbReference type="STRING" id="1348662.CARG_06630"/>
<dbReference type="PATRIC" id="fig|1348662.3.peg.1302"/>
<protein>
    <recommendedName>
        <fullName evidence="5">Cell division protein SepF</fullName>
    </recommendedName>
</protein>
<keyword evidence="1 5" id="KW-0132">Cell division</keyword>
<keyword evidence="5" id="KW-0963">Cytoplasm</keyword>
<dbReference type="eggNOG" id="COG1799">
    <property type="taxonomic scope" value="Bacteria"/>
</dbReference>
<sequence>MADLVYKAKQFFGLTPPVDGSDYYLEEAEFEPHYRDRNEVLARRREPRTVTVDVTSYDQAAEVGEPFRDGDIVVFDVNAMPKAEAKRIVDFAAGLCFALHGELDKVAPRVFAMVPEGVHVAPYELQDVYEGQARYGI</sequence>
<organism evidence="6 7">
    <name type="scientific">Corynebacterium argentoratense DSM 44202</name>
    <dbReference type="NCBI Taxonomy" id="1348662"/>
    <lineage>
        <taxon>Bacteria</taxon>
        <taxon>Bacillati</taxon>
        <taxon>Actinomycetota</taxon>
        <taxon>Actinomycetes</taxon>
        <taxon>Mycobacteriales</taxon>
        <taxon>Corynebacteriaceae</taxon>
        <taxon>Corynebacterium</taxon>
    </lineage>
</organism>
<evidence type="ECO:0000256" key="4">
    <source>
        <dbReference type="ARBA" id="ARBA00044936"/>
    </source>
</evidence>
<dbReference type="Proteomes" id="UP000016943">
    <property type="component" value="Chromosome"/>
</dbReference>
<dbReference type="Gene3D" id="3.30.110.150">
    <property type="entry name" value="SepF-like protein"/>
    <property type="match status" value="1"/>
</dbReference>
<evidence type="ECO:0000256" key="5">
    <source>
        <dbReference type="HAMAP-Rule" id="MF_01197"/>
    </source>
</evidence>
<dbReference type="PANTHER" id="PTHR35798">
    <property type="entry name" value="CELL DIVISION PROTEIN SEPF"/>
    <property type="match status" value="1"/>
</dbReference>
<keyword evidence="2 5" id="KW-0717">Septation</keyword>
<evidence type="ECO:0000256" key="1">
    <source>
        <dbReference type="ARBA" id="ARBA00022618"/>
    </source>
</evidence>
<accession>U3GVB1</accession>
<dbReference type="AlphaFoldDB" id="U3GVB1"/>
<evidence type="ECO:0000313" key="7">
    <source>
        <dbReference type="Proteomes" id="UP000016943"/>
    </source>
</evidence>
<dbReference type="InterPro" id="IPR023052">
    <property type="entry name" value="Cell_div_SepF"/>
</dbReference>
<dbReference type="GO" id="GO:0043093">
    <property type="term" value="P:FtsZ-dependent cytokinesis"/>
    <property type="evidence" value="ECO:0007669"/>
    <property type="project" value="UniProtKB-UniRule"/>
</dbReference>
<keyword evidence="7" id="KW-1185">Reference proteome</keyword>
<dbReference type="GeneID" id="78250093"/>
<comment type="function">
    <text evidence="4 5">Cell division protein that is part of the divisome complex and is recruited early to the Z-ring. Probably stimulates Z-ring formation, perhaps through the cross-linking of FtsZ protofilaments. Its function overlaps with FtsA.</text>
</comment>
<dbReference type="GO" id="GO:0005737">
    <property type="term" value="C:cytoplasm"/>
    <property type="evidence" value="ECO:0007669"/>
    <property type="project" value="UniProtKB-SubCell"/>
</dbReference>
<proteinExistence type="inferred from homology"/>
<dbReference type="GO" id="GO:0000917">
    <property type="term" value="P:division septum assembly"/>
    <property type="evidence" value="ECO:0007669"/>
    <property type="project" value="UniProtKB-KW"/>
</dbReference>
<dbReference type="KEGG" id="caz:CARG_06630"/>
<keyword evidence="3 5" id="KW-0131">Cell cycle</keyword>
<dbReference type="RefSeq" id="WP_020976608.1">
    <property type="nucleotide sequence ID" value="NC_022198.1"/>
</dbReference>
<dbReference type="HOGENOM" id="CLU_078499_0_1_11"/>
<gene>
    <name evidence="5" type="primary">sepF</name>
    <name evidence="6" type="ORF">CARG_06630</name>
</gene>
<comment type="subcellular location">
    <subcellularLocation>
        <location evidence="5">Cytoplasm</location>
    </subcellularLocation>
    <text evidence="5">Localizes to the division site, in a FtsZ-dependent manner.</text>
</comment>